<name>A0ABW2TTN4_9PSEU</name>
<organism evidence="2 3">
    <name type="scientific">Actinokineospora soli</name>
    <dbReference type="NCBI Taxonomy" id="1048753"/>
    <lineage>
        <taxon>Bacteria</taxon>
        <taxon>Bacillati</taxon>
        <taxon>Actinomycetota</taxon>
        <taxon>Actinomycetes</taxon>
        <taxon>Pseudonocardiales</taxon>
        <taxon>Pseudonocardiaceae</taxon>
        <taxon>Actinokineospora</taxon>
    </lineage>
</organism>
<accession>A0ABW2TTN4</accession>
<gene>
    <name evidence="2" type="ORF">ACFQV2_24450</name>
</gene>
<evidence type="ECO:0000313" key="2">
    <source>
        <dbReference type="EMBL" id="MFC7616153.1"/>
    </source>
</evidence>
<dbReference type="EMBL" id="JBHTEY010000004">
    <property type="protein sequence ID" value="MFC7616153.1"/>
    <property type="molecule type" value="Genomic_DNA"/>
</dbReference>
<evidence type="ECO:0000313" key="3">
    <source>
        <dbReference type="Proteomes" id="UP001596512"/>
    </source>
</evidence>
<dbReference type="Proteomes" id="UP001596512">
    <property type="component" value="Unassembled WGS sequence"/>
</dbReference>
<evidence type="ECO:0000256" key="1">
    <source>
        <dbReference type="SAM" id="MobiDB-lite"/>
    </source>
</evidence>
<comment type="caution">
    <text evidence="2">The sequence shown here is derived from an EMBL/GenBank/DDBJ whole genome shotgun (WGS) entry which is preliminary data.</text>
</comment>
<sequence>MVEAEAGQVDRARAIVDSVGLPSEPRMIDDVLLPERRIRGLAQVAAALARAGEAEEALRTATEAEAAARGLVEEPRLDGLVSALAAARDFDRACAVARAVDCEPAVVEELVRALASSGRLGQAEGLAHGGLDGRTRSEIVRGWVVAGDLDEADAAVTRLFRRDLAAGQARLARDLATAGHHDRALTTAERIGADDVRAEAVAVVACALRRHGYLDRADSLAERAERWALALPGGAGVGVVRVFADHRDFDRAERLARALPHTALRDDEPVDPWEDEVLPRTLALSYLRTRLRAAGLTERAERIAAEVGPDRPRADPRNGLFAIPLPPRPAREPGPDEVRTALADGLWRDVVPGLPADALAALADEVLALPR</sequence>
<protein>
    <submittedName>
        <fullName evidence="2">Uncharacterized protein</fullName>
    </submittedName>
</protein>
<keyword evidence="3" id="KW-1185">Reference proteome</keyword>
<dbReference type="InterPro" id="IPR011990">
    <property type="entry name" value="TPR-like_helical_dom_sf"/>
</dbReference>
<proteinExistence type="predicted"/>
<dbReference type="Gene3D" id="1.25.40.10">
    <property type="entry name" value="Tetratricopeptide repeat domain"/>
    <property type="match status" value="1"/>
</dbReference>
<feature type="compositionally biased region" description="Basic and acidic residues" evidence="1">
    <location>
        <begin position="305"/>
        <end position="316"/>
    </location>
</feature>
<reference evidence="3" key="1">
    <citation type="journal article" date="2019" name="Int. J. Syst. Evol. Microbiol.">
        <title>The Global Catalogue of Microorganisms (GCM) 10K type strain sequencing project: providing services to taxonomists for standard genome sequencing and annotation.</title>
        <authorList>
            <consortium name="The Broad Institute Genomics Platform"/>
            <consortium name="The Broad Institute Genome Sequencing Center for Infectious Disease"/>
            <person name="Wu L."/>
            <person name="Ma J."/>
        </authorList>
    </citation>
    <scope>NUCLEOTIDE SEQUENCE [LARGE SCALE GENOMIC DNA]</scope>
    <source>
        <strain evidence="3">JCM 17695</strain>
    </source>
</reference>
<feature type="region of interest" description="Disordered" evidence="1">
    <location>
        <begin position="305"/>
        <end position="336"/>
    </location>
</feature>